<protein>
    <submittedName>
        <fullName evidence="8">ABC transporter permease</fullName>
    </submittedName>
</protein>
<dbReference type="GO" id="GO:0140359">
    <property type="term" value="F:ABC-type transporter activity"/>
    <property type="evidence" value="ECO:0007669"/>
    <property type="project" value="InterPro"/>
</dbReference>
<evidence type="ECO:0000256" key="1">
    <source>
        <dbReference type="ARBA" id="ARBA00004141"/>
    </source>
</evidence>
<proteinExistence type="predicted"/>
<evidence type="ECO:0000313" key="9">
    <source>
        <dbReference type="Proteomes" id="UP000436138"/>
    </source>
</evidence>
<dbReference type="PANTHER" id="PTHR43229:SF3">
    <property type="entry name" value="ABC-TYPE MULTIDRUG TRANSPORT SYSTEM, PERMEASE COMPONENT"/>
    <property type="match status" value="1"/>
</dbReference>
<dbReference type="InterPro" id="IPR013525">
    <property type="entry name" value="ABC2_TM"/>
</dbReference>
<dbReference type="GO" id="GO:0046677">
    <property type="term" value="P:response to antibiotic"/>
    <property type="evidence" value="ECO:0007669"/>
    <property type="project" value="UniProtKB-KW"/>
</dbReference>
<organism evidence="8 9">
    <name type="scientific">Streptomyces broussonetiae</name>
    <dbReference type="NCBI Taxonomy" id="2686304"/>
    <lineage>
        <taxon>Bacteria</taxon>
        <taxon>Bacillati</taxon>
        <taxon>Actinomycetota</taxon>
        <taxon>Actinomycetes</taxon>
        <taxon>Kitasatosporales</taxon>
        <taxon>Streptomycetaceae</taxon>
        <taxon>Streptomyces</taxon>
    </lineage>
</organism>
<feature type="transmembrane region" description="Helical" evidence="6">
    <location>
        <begin position="57"/>
        <end position="79"/>
    </location>
</feature>
<gene>
    <name evidence="8" type="ORF">GQF42_03090</name>
</gene>
<dbReference type="InterPro" id="IPR000412">
    <property type="entry name" value="ABC_2_transport"/>
</dbReference>
<evidence type="ECO:0000256" key="4">
    <source>
        <dbReference type="ARBA" id="ARBA00023136"/>
    </source>
</evidence>
<evidence type="ECO:0000256" key="6">
    <source>
        <dbReference type="SAM" id="Phobius"/>
    </source>
</evidence>
<dbReference type="Proteomes" id="UP000436138">
    <property type="component" value="Chromosome"/>
</dbReference>
<feature type="domain" description="ABC-2 type transporter transmembrane" evidence="7">
    <location>
        <begin position="54"/>
        <end position="216"/>
    </location>
</feature>
<dbReference type="RefSeq" id="WP_158917379.1">
    <property type="nucleotide sequence ID" value="NZ_CP047020.1"/>
</dbReference>
<feature type="transmembrane region" description="Helical" evidence="6">
    <location>
        <begin position="26"/>
        <end position="45"/>
    </location>
</feature>
<dbReference type="PANTHER" id="PTHR43229">
    <property type="entry name" value="NODULATION PROTEIN J"/>
    <property type="match status" value="1"/>
</dbReference>
<feature type="transmembrane region" description="Helical" evidence="6">
    <location>
        <begin position="137"/>
        <end position="160"/>
    </location>
</feature>
<evidence type="ECO:0000256" key="3">
    <source>
        <dbReference type="ARBA" id="ARBA00022989"/>
    </source>
</evidence>
<dbReference type="EMBL" id="CP047020">
    <property type="protein sequence ID" value="QHA02411.1"/>
    <property type="molecule type" value="Genomic_DNA"/>
</dbReference>
<evidence type="ECO:0000256" key="5">
    <source>
        <dbReference type="ARBA" id="ARBA00023251"/>
    </source>
</evidence>
<sequence>MKTSLTLARFHLLSVWNWRTSHLSRVIEAPAYFLFMVTGLNTLVAGARIDGMPYDDFAYAGVLVVIAIRALFWCMGDVANDRKWGVYAVARTTDVSFPQYIGSILAANTLVATVQIAAILVLKQLLGRGSPVQDLRMAGLAVLVCVLTVLTGCALGFGINSYSKRDLMTSLFSLPLVMTAPLFYSLDDLPAFMRVLAAVNPFTYCVLLVRSPATDSFPGQAVAGCLAAALLVAGALRLASGRHELASNEQG</sequence>
<feature type="transmembrane region" description="Helical" evidence="6">
    <location>
        <begin position="221"/>
        <end position="239"/>
    </location>
</feature>
<keyword evidence="9" id="KW-1185">Reference proteome</keyword>
<keyword evidence="5" id="KW-0046">Antibiotic resistance</keyword>
<name>A0A6I6MVX0_9ACTN</name>
<accession>A0A6I6MVX0</accession>
<dbReference type="PIRSF" id="PIRSF006648">
    <property type="entry name" value="DrrB"/>
    <property type="match status" value="1"/>
</dbReference>
<keyword evidence="4 6" id="KW-0472">Membrane</keyword>
<evidence type="ECO:0000313" key="8">
    <source>
        <dbReference type="EMBL" id="QHA02411.1"/>
    </source>
</evidence>
<dbReference type="KEGG" id="sbro:GQF42_03090"/>
<evidence type="ECO:0000256" key="2">
    <source>
        <dbReference type="ARBA" id="ARBA00022692"/>
    </source>
</evidence>
<feature type="transmembrane region" description="Helical" evidence="6">
    <location>
        <begin position="100"/>
        <end position="122"/>
    </location>
</feature>
<reference evidence="8 9" key="1">
    <citation type="submission" date="2019-12" db="EMBL/GenBank/DDBJ databases">
        <title>Streptomyces sp. strain T44 isolated from rhizosphere soil of Broussonetia papyrifera.</title>
        <authorList>
            <person name="Mo P."/>
        </authorList>
    </citation>
    <scope>NUCLEOTIDE SEQUENCE [LARGE SCALE GENOMIC DNA]</scope>
    <source>
        <strain evidence="8 9">T44</strain>
    </source>
</reference>
<keyword evidence="3 6" id="KW-1133">Transmembrane helix</keyword>
<feature type="transmembrane region" description="Helical" evidence="6">
    <location>
        <begin position="167"/>
        <end position="185"/>
    </location>
</feature>
<keyword evidence="2 6" id="KW-0812">Transmembrane</keyword>
<dbReference type="InterPro" id="IPR051784">
    <property type="entry name" value="Nod_factor_ABC_transporter"/>
</dbReference>
<dbReference type="GO" id="GO:0043190">
    <property type="term" value="C:ATP-binding cassette (ABC) transporter complex"/>
    <property type="evidence" value="ECO:0007669"/>
    <property type="project" value="InterPro"/>
</dbReference>
<evidence type="ECO:0000259" key="7">
    <source>
        <dbReference type="Pfam" id="PF12698"/>
    </source>
</evidence>
<comment type="subcellular location">
    <subcellularLocation>
        <location evidence="1">Membrane</location>
        <topology evidence="1">Multi-pass membrane protein</topology>
    </subcellularLocation>
</comment>
<dbReference type="Pfam" id="PF12698">
    <property type="entry name" value="ABC2_membrane_3"/>
    <property type="match status" value="1"/>
</dbReference>
<dbReference type="AlphaFoldDB" id="A0A6I6MVX0"/>